<keyword evidence="3" id="KW-1185">Reference proteome</keyword>
<sequence>MPPTADTPTCRPVPGNGSRRHGPGDTGATDDQKDDARRDPHDLQVAANVTQGRPHSRGANRYVHEGVCIIRIACFVANLFRTCCLHVPASHVTWSQAFDRAKEDVLEHMPI</sequence>
<feature type="compositionally biased region" description="Basic and acidic residues" evidence="1">
    <location>
        <begin position="30"/>
        <end position="40"/>
    </location>
</feature>
<protein>
    <submittedName>
        <fullName evidence="2">Uncharacterized protein</fullName>
    </submittedName>
</protein>
<evidence type="ECO:0000256" key="1">
    <source>
        <dbReference type="SAM" id="MobiDB-lite"/>
    </source>
</evidence>
<dbReference type="AlphaFoldDB" id="A0AAV7QRT8"/>
<gene>
    <name evidence="2" type="ORF">NDU88_007409</name>
</gene>
<proteinExistence type="predicted"/>
<organism evidence="2 3">
    <name type="scientific">Pleurodeles waltl</name>
    <name type="common">Iberian ribbed newt</name>
    <dbReference type="NCBI Taxonomy" id="8319"/>
    <lineage>
        <taxon>Eukaryota</taxon>
        <taxon>Metazoa</taxon>
        <taxon>Chordata</taxon>
        <taxon>Craniata</taxon>
        <taxon>Vertebrata</taxon>
        <taxon>Euteleostomi</taxon>
        <taxon>Amphibia</taxon>
        <taxon>Batrachia</taxon>
        <taxon>Caudata</taxon>
        <taxon>Salamandroidea</taxon>
        <taxon>Salamandridae</taxon>
        <taxon>Pleurodelinae</taxon>
        <taxon>Pleurodeles</taxon>
    </lineage>
</organism>
<comment type="caution">
    <text evidence="2">The sequence shown here is derived from an EMBL/GenBank/DDBJ whole genome shotgun (WGS) entry which is preliminary data.</text>
</comment>
<dbReference type="EMBL" id="JANPWB010000010">
    <property type="protein sequence ID" value="KAJ1141073.1"/>
    <property type="molecule type" value="Genomic_DNA"/>
</dbReference>
<dbReference type="Proteomes" id="UP001066276">
    <property type="component" value="Chromosome 6"/>
</dbReference>
<evidence type="ECO:0000313" key="2">
    <source>
        <dbReference type="EMBL" id="KAJ1141073.1"/>
    </source>
</evidence>
<evidence type="ECO:0000313" key="3">
    <source>
        <dbReference type="Proteomes" id="UP001066276"/>
    </source>
</evidence>
<reference evidence="2" key="1">
    <citation type="journal article" date="2022" name="bioRxiv">
        <title>Sequencing and chromosome-scale assembly of the giantPleurodeles waltlgenome.</title>
        <authorList>
            <person name="Brown T."/>
            <person name="Elewa A."/>
            <person name="Iarovenko S."/>
            <person name="Subramanian E."/>
            <person name="Araus A.J."/>
            <person name="Petzold A."/>
            <person name="Susuki M."/>
            <person name="Suzuki K.-i.T."/>
            <person name="Hayashi T."/>
            <person name="Toyoda A."/>
            <person name="Oliveira C."/>
            <person name="Osipova E."/>
            <person name="Leigh N.D."/>
            <person name="Simon A."/>
            <person name="Yun M.H."/>
        </authorList>
    </citation>
    <scope>NUCLEOTIDE SEQUENCE</scope>
    <source>
        <strain evidence="2">20211129_DDA</strain>
        <tissue evidence="2">Liver</tissue>
    </source>
</reference>
<accession>A0AAV7QRT8</accession>
<feature type="region of interest" description="Disordered" evidence="1">
    <location>
        <begin position="1"/>
        <end position="40"/>
    </location>
</feature>
<name>A0AAV7QRT8_PLEWA</name>